<organism evidence="6 8">
    <name type="scientific">Odoribacter splanchnicus</name>
    <dbReference type="NCBI Taxonomy" id="28118"/>
    <lineage>
        <taxon>Bacteria</taxon>
        <taxon>Pseudomonadati</taxon>
        <taxon>Bacteroidota</taxon>
        <taxon>Bacteroidia</taxon>
        <taxon>Bacteroidales</taxon>
        <taxon>Odoribacteraceae</taxon>
        <taxon>Odoribacter</taxon>
    </lineage>
</organism>
<feature type="coiled-coil region" evidence="1">
    <location>
        <begin position="572"/>
        <end position="629"/>
    </location>
</feature>
<dbReference type="Pfam" id="PF00578">
    <property type="entry name" value="AhpC-TSA"/>
    <property type="match status" value="1"/>
</dbReference>
<feature type="domain" description="Thioredoxin" evidence="3">
    <location>
        <begin position="328"/>
        <end position="472"/>
    </location>
</feature>
<evidence type="ECO:0000313" key="9">
    <source>
        <dbReference type="Proteomes" id="UP000284434"/>
    </source>
</evidence>
<dbReference type="Proteomes" id="UP001212263">
    <property type="component" value="Unassembled WGS sequence"/>
</dbReference>
<reference evidence="8 9" key="1">
    <citation type="submission" date="2018-08" db="EMBL/GenBank/DDBJ databases">
        <title>A genome reference for cultivated species of the human gut microbiota.</title>
        <authorList>
            <person name="Zou Y."/>
            <person name="Xue W."/>
            <person name="Luo G."/>
        </authorList>
    </citation>
    <scope>NUCLEOTIDE SEQUENCE [LARGE SCALE GENOMIC DNA]</scope>
    <source>
        <strain evidence="6 8">AF14-6AC</strain>
        <strain evidence="7 9">OF03-11</strain>
    </source>
</reference>
<dbReference type="InterPro" id="IPR013766">
    <property type="entry name" value="Thioredoxin_domain"/>
</dbReference>
<dbReference type="CDD" id="cd02966">
    <property type="entry name" value="TlpA_like_family"/>
    <property type="match status" value="2"/>
</dbReference>
<accession>A0A412W647</accession>
<keyword evidence="2" id="KW-0732">Signal</keyword>
<dbReference type="EMBL" id="JAQMRD010000015">
    <property type="protein sequence ID" value="MDB9223769.1"/>
    <property type="molecule type" value="Genomic_DNA"/>
</dbReference>
<evidence type="ECO:0000313" key="5">
    <source>
        <dbReference type="EMBL" id="MDB9223769.1"/>
    </source>
</evidence>
<evidence type="ECO:0000313" key="4">
    <source>
        <dbReference type="EMBL" id="MCG4960098.1"/>
    </source>
</evidence>
<dbReference type="InterPro" id="IPR036249">
    <property type="entry name" value="Thioredoxin-like_sf"/>
</dbReference>
<feature type="domain" description="Thioredoxin" evidence="3">
    <location>
        <begin position="692"/>
        <end position="829"/>
    </location>
</feature>
<dbReference type="InterPro" id="IPR050553">
    <property type="entry name" value="Thioredoxin_ResA/DsbE_sf"/>
</dbReference>
<dbReference type="RefSeq" id="WP_118104826.1">
    <property type="nucleotide sequence ID" value="NZ_JABWDG010000014.1"/>
</dbReference>
<dbReference type="PANTHER" id="PTHR42852">
    <property type="entry name" value="THIOL:DISULFIDE INTERCHANGE PROTEIN DSBE"/>
    <property type="match status" value="1"/>
</dbReference>
<feature type="chain" id="PRO_5042713575" evidence="2">
    <location>
        <begin position="24"/>
        <end position="829"/>
    </location>
</feature>
<dbReference type="SUPFAM" id="SSF52833">
    <property type="entry name" value="Thioredoxin-like"/>
    <property type="match status" value="2"/>
</dbReference>
<dbReference type="GO" id="GO:0016209">
    <property type="term" value="F:antioxidant activity"/>
    <property type="evidence" value="ECO:0007669"/>
    <property type="project" value="InterPro"/>
</dbReference>
<dbReference type="EMBL" id="JAKNDN010000016">
    <property type="protein sequence ID" value="MCG4960098.1"/>
    <property type="molecule type" value="Genomic_DNA"/>
</dbReference>
<sequence>MKNSMKKNGMVALLLMGSISMYGQTTSKMTLSGRVKGFTDTPTLICDLSMEHVKPDTLLIRPDGTFSQEIVIPGVKNAFFKVHDGKDNPHSYLLYLAPDKSLHVDIVKKQDHIKLVYSGDTGPETDYTNIHRETVTLSQKFSNNTWRDIPDFDACVKYVDIQLAPVEKALTKVKNQTFVAQEKQGWKKMVEMLYFNYAIAKQQAGVDMRKDKDFMEFVNKINFNDTLQVAAIVPYIDWYVTANPDLYKKDEELPIGAVKIRVLGELTQDQGVRNNISKTLLTAQLFPQMLGADISETIPFVYREFLKISTDPQLREMAVKQLKIIDNTTPGTLAASLRMRDRQGREVTLDQLVGHGKYTYIDFWATWCGPCCKEIPFIEKLVEQYQDIRFVSISIDTDVETWEKKLASDKPAWEQYIVPGKNQIDYADTYGITNIPRFMIFDKEGRLLDAKAPRPSETKIEELFNRWKPISSYQVSGNLKTPSDTLLVAYVNTQTGRTKLDTVPSNAGAFGFDALDKNTTYAVGIIGKPKYGDVQGLMAAMFSPIRLVIIPGEKAVVTGDFRNYEITGSTFYTDLQKAKKELEADQKVVDEKQMELNALKGKNSPIDAINAVEAEIDVLKRKISDTAMEYMKTNPKQYASAVLIECVVNEKRREAFDLLDSCVKEGPMKTYAETLVKMAEAELYQKEAKKKVQVGMVAPEFKLKDLNGKDVSLTDFRGKYVVLDFWGSWCVWCIKGFPDMKKSYEKHKVKIEFISIACRDSDAKWRTAVKENALPWVQLFNDGKDIDVAALYAVNGYPTKCIIDPEGKIVRIFSGESAEFYTYLDDLLK</sequence>
<dbReference type="Pfam" id="PF13905">
    <property type="entry name" value="Thioredoxin_8"/>
    <property type="match status" value="1"/>
</dbReference>
<evidence type="ECO:0000313" key="7">
    <source>
        <dbReference type="EMBL" id="RGY03790.1"/>
    </source>
</evidence>
<gene>
    <name evidence="6" type="ORF">DWW24_18350</name>
    <name evidence="7" type="ORF">DXA53_17670</name>
    <name evidence="4" type="ORF">L0P03_09580</name>
    <name evidence="5" type="ORF">PN645_12225</name>
</gene>
<dbReference type="InterPro" id="IPR012336">
    <property type="entry name" value="Thioredoxin-like_fold"/>
</dbReference>
<evidence type="ECO:0000313" key="6">
    <source>
        <dbReference type="EMBL" id="RGV19433.1"/>
    </source>
</evidence>
<evidence type="ECO:0000259" key="3">
    <source>
        <dbReference type="PROSITE" id="PS51352"/>
    </source>
</evidence>
<dbReference type="AlphaFoldDB" id="A0A412W647"/>
<dbReference type="EMBL" id="QRYW01000050">
    <property type="protein sequence ID" value="RGV19433.1"/>
    <property type="molecule type" value="Genomic_DNA"/>
</dbReference>
<dbReference type="Gene3D" id="3.40.30.10">
    <property type="entry name" value="Glutaredoxin"/>
    <property type="match status" value="2"/>
</dbReference>
<proteinExistence type="predicted"/>
<evidence type="ECO:0000256" key="1">
    <source>
        <dbReference type="SAM" id="Coils"/>
    </source>
</evidence>
<reference evidence="5" key="3">
    <citation type="submission" date="2023-01" db="EMBL/GenBank/DDBJ databases">
        <title>Human gut microbiome strain richness.</title>
        <authorList>
            <person name="Chen-Liaw A."/>
        </authorList>
    </citation>
    <scope>NUCLEOTIDE SEQUENCE</scope>
    <source>
        <strain evidence="5">RTP21484st1_B7_RTP21484_190118</strain>
    </source>
</reference>
<dbReference type="PROSITE" id="PS51352">
    <property type="entry name" value="THIOREDOXIN_2"/>
    <property type="match status" value="2"/>
</dbReference>
<dbReference type="GO" id="GO:0016491">
    <property type="term" value="F:oxidoreductase activity"/>
    <property type="evidence" value="ECO:0007669"/>
    <property type="project" value="InterPro"/>
</dbReference>
<dbReference type="EMBL" id="QSCO01000032">
    <property type="protein sequence ID" value="RGY03790.1"/>
    <property type="molecule type" value="Genomic_DNA"/>
</dbReference>
<feature type="signal peptide" evidence="2">
    <location>
        <begin position="1"/>
        <end position="23"/>
    </location>
</feature>
<dbReference type="InterPro" id="IPR000866">
    <property type="entry name" value="AhpC/TSA"/>
</dbReference>
<dbReference type="Proteomes" id="UP001199750">
    <property type="component" value="Unassembled WGS sequence"/>
</dbReference>
<comment type="caution">
    <text evidence="6">The sequence shown here is derived from an EMBL/GenBank/DDBJ whole genome shotgun (WGS) entry which is preliminary data.</text>
</comment>
<name>A0A412W647_9BACT</name>
<keyword evidence="1" id="KW-0175">Coiled coil</keyword>
<evidence type="ECO:0000256" key="2">
    <source>
        <dbReference type="SAM" id="SignalP"/>
    </source>
</evidence>
<dbReference type="Proteomes" id="UP000283426">
    <property type="component" value="Unassembled WGS sequence"/>
</dbReference>
<evidence type="ECO:0000313" key="8">
    <source>
        <dbReference type="Proteomes" id="UP000283426"/>
    </source>
</evidence>
<reference evidence="4" key="2">
    <citation type="submission" date="2022-01" db="EMBL/GenBank/DDBJ databases">
        <title>Collection of gut derived symbiotic bacterial strains cultured from healthy donors.</title>
        <authorList>
            <person name="Lin H."/>
            <person name="Kohout C."/>
            <person name="Waligurski E."/>
            <person name="Pamer E.G."/>
        </authorList>
    </citation>
    <scope>NUCLEOTIDE SEQUENCE</scope>
    <source>
        <strain evidence="4">DFI.1.149</strain>
    </source>
</reference>
<dbReference type="Proteomes" id="UP000284434">
    <property type="component" value="Unassembled WGS sequence"/>
</dbReference>
<protein>
    <submittedName>
        <fullName evidence="4">Redoxin domain-containing protein</fullName>
    </submittedName>
    <submittedName>
        <fullName evidence="5">TlpA disulfide reductase family protein</fullName>
    </submittedName>
    <submittedName>
        <fullName evidence="6">TlpA family protein disulfide reductase</fullName>
    </submittedName>
</protein>
<dbReference type="PANTHER" id="PTHR42852:SF13">
    <property type="entry name" value="PROTEIN DIPZ"/>
    <property type="match status" value="1"/>
</dbReference>